<name>A0A7W7GNB2_9MICC</name>
<organism evidence="2 3">
    <name type="scientific">Micrococcus cohnii</name>
    <dbReference type="NCBI Taxonomy" id="993416"/>
    <lineage>
        <taxon>Bacteria</taxon>
        <taxon>Bacillati</taxon>
        <taxon>Actinomycetota</taxon>
        <taxon>Actinomycetes</taxon>
        <taxon>Micrococcales</taxon>
        <taxon>Micrococcaceae</taxon>
        <taxon>Micrococcus</taxon>
    </lineage>
</organism>
<dbReference type="PRINTS" id="PR00412">
    <property type="entry name" value="EPOXHYDRLASE"/>
</dbReference>
<dbReference type="AlphaFoldDB" id="A0A7W7GNB2"/>
<dbReference type="PANTHER" id="PTHR43798">
    <property type="entry name" value="MONOACYLGLYCEROL LIPASE"/>
    <property type="match status" value="1"/>
</dbReference>
<dbReference type="GO" id="GO:0003824">
    <property type="term" value="F:catalytic activity"/>
    <property type="evidence" value="ECO:0007669"/>
    <property type="project" value="InterPro"/>
</dbReference>
<evidence type="ECO:0000313" key="3">
    <source>
        <dbReference type="Proteomes" id="UP000540191"/>
    </source>
</evidence>
<evidence type="ECO:0000259" key="1">
    <source>
        <dbReference type="Pfam" id="PF00561"/>
    </source>
</evidence>
<dbReference type="Proteomes" id="UP000540191">
    <property type="component" value="Unassembled WGS sequence"/>
</dbReference>
<proteinExistence type="predicted"/>
<evidence type="ECO:0000313" key="2">
    <source>
        <dbReference type="EMBL" id="MBB4735323.1"/>
    </source>
</evidence>
<comment type="caution">
    <text evidence="2">The sequence shown here is derived from an EMBL/GenBank/DDBJ whole genome shotgun (WGS) entry which is preliminary data.</text>
</comment>
<dbReference type="EMBL" id="JACHNA010000001">
    <property type="protein sequence ID" value="MBB4735323.1"/>
    <property type="molecule type" value="Genomic_DNA"/>
</dbReference>
<accession>A0A7W7GNB2</accession>
<protein>
    <submittedName>
        <fullName evidence="2">Pimeloyl-ACP methyl ester carboxylesterase</fullName>
    </submittedName>
</protein>
<dbReference type="SUPFAM" id="SSF53474">
    <property type="entry name" value="alpha/beta-Hydrolases"/>
    <property type="match status" value="1"/>
</dbReference>
<sequence>MSGSTRLSSEPVRLRAWHLLRVPAPPAKTEVLTSHRPRTTRRRTVAAADPLSGAGHEVAVWEYAPPLRDEPSPEDDIAVGPATLVFVHGFRGDHHGLALLADCLPEHRILSVDLPGFGASPAYPHAEHTVDHHAQTLGQVRQALELDERTGLVAHSYGTIVAAALCASRPQAWSFLALLNPIAEPALSASSTWLDRASALLAQGYYEAAARLPARLSDALLRSSLITWATTVFMSRTDDARVLAYTHDQHRRHFSGFASPAQVAQSYRASTTGSVPDSAAGLSLPVLLVAGDEDPLGSPAAQRALAADVAAASPRCRLVLLPGVGHLLHYERPRECASLIRDFLSRARPRPGANARAPRSGRA</sequence>
<dbReference type="Pfam" id="PF00561">
    <property type="entry name" value="Abhydrolase_1"/>
    <property type="match status" value="1"/>
</dbReference>
<feature type="domain" description="AB hydrolase-1" evidence="1">
    <location>
        <begin position="83"/>
        <end position="333"/>
    </location>
</feature>
<reference evidence="2 3" key="1">
    <citation type="submission" date="2020-08" db="EMBL/GenBank/DDBJ databases">
        <title>Sequencing the genomes of 1000 actinobacteria strains.</title>
        <authorList>
            <person name="Klenk H.-P."/>
        </authorList>
    </citation>
    <scope>NUCLEOTIDE SEQUENCE [LARGE SCALE GENOMIC DNA]</scope>
    <source>
        <strain evidence="2 3">DSM 23974</strain>
    </source>
</reference>
<dbReference type="InterPro" id="IPR050266">
    <property type="entry name" value="AB_hydrolase_sf"/>
</dbReference>
<keyword evidence="3" id="KW-1185">Reference proteome</keyword>
<dbReference type="InterPro" id="IPR000073">
    <property type="entry name" value="AB_hydrolase_1"/>
</dbReference>
<dbReference type="InterPro" id="IPR000639">
    <property type="entry name" value="Epox_hydrolase-like"/>
</dbReference>
<dbReference type="InterPro" id="IPR029058">
    <property type="entry name" value="AB_hydrolase_fold"/>
</dbReference>
<dbReference type="Gene3D" id="3.40.50.1820">
    <property type="entry name" value="alpha/beta hydrolase"/>
    <property type="match status" value="1"/>
</dbReference>
<dbReference type="RefSeq" id="WP_184241192.1">
    <property type="nucleotide sequence ID" value="NZ_JACHNA010000001.1"/>
</dbReference>
<gene>
    <name evidence="2" type="ORF">HDA30_000831</name>
</gene>